<dbReference type="EMBL" id="AMZH03045596">
    <property type="protein sequence ID" value="RRT31168.1"/>
    <property type="molecule type" value="Genomic_DNA"/>
</dbReference>
<protein>
    <submittedName>
        <fullName evidence="1">Uncharacterized protein</fullName>
    </submittedName>
</protein>
<accession>A0A426WVF4</accession>
<evidence type="ECO:0000313" key="1">
    <source>
        <dbReference type="EMBL" id="RRT31168.1"/>
    </source>
</evidence>
<sequence length="89" mass="10279">MVYQHGFTKNAMVINFAQGRVSIGFSCIVTKIQNTSNSRRISPRQVVQACIRKKCDGHKLCSKSSAESSFDRFFMHCLENSKYWPFTMY</sequence>
<organism evidence="1 2">
    <name type="scientific">Ensete ventricosum</name>
    <name type="common">Abyssinian banana</name>
    <name type="synonym">Musa ensete</name>
    <dbReference type="NCBI Taxonomy" id="4639"/>
    <lineage>
        <taxon>Eukaryota</taxon>
        <taxon>Viridiplantae</taxon>
        <taxon>Streptophyta</taxon>
        <taxon>Embryophyta</taxon>
        <taxon>Tracheophyta</taxon>
        <taxon>Spermatophyta</taxon>
        <taxon>Magnoliopsida</taxon>
        <taxon>Liliopsida</taxon>
        <taxon>Zingiberales</taxon>
        <taxon>Musaceae</taxon>
        <taxon>Ensete</taxon>
    </lineage>
</organism>
<gene>
    <name evidence="1" type="ORF">B296_00057604</name>
</gene>
<dbReference type="Proteomes" id="UP000287651">
    <property type="component" value="Unassembled WGS sequence"/>
</dbReference>
<proteinExistence type="predicted"/>
<evidence type="ECO:0000313" key="2">
    <source>
        <dbReference type="Proteomes" id="UP000287651"/>
    </source>
</evidence>
<name>A0A426WVF4_ENSVE</name>
<comment type="caution">
    <text evidence="1">The sequence shown here is derived from an EMBL/GenBank/DDBJ whole genome shotgun (WGS) entry which is preliminary data.</text>
</comment>
<dbReference type="AlphaFoldDB" id="A0A426WVF4"/>
<reference evidence="1 2" key="1">
    <citation type="journal article" date="2014" name="Agronomy (Basel)">
        <title>A Draft Genome Sequence for Ensete ventricosum, the Drought-Tolerant Tree Against Hunger.</title>
        <authorList>
            <person name="Harrison J."/>
            <person name="Moore K.A."/>
            <person name="Paszkiewicz K."/>
            <person name="Jones T."/>
            <person name="Grant M."/>
            <person name="Ambacheew D."/>
            <person name="Muzemil S."/>
            <person name="Studholme D.J."/>
        </authorList>
    </citation>
    <scope>NUCLEOTIDE SEQUENCE [LARGE SCALE GENOMIC DNA]</scope>
</reference>